<sequence>MASVAVAPSTASAAASGLAENIKIEILPFIRTYNSGRVERLFNTKLIPASVDPRTGVSSHDVTINPFTRLSARLYLPPTAVISPGPSKKLPIVMYFHGGGFCSFTAASAPYHNYLNSLASEGDVIAVSVDYRLAPEHPLPTAYGDAWEALLWLTNGCRGLDRLLKESGDFGRVFLAGDSAGANIAHNVGMRLGEKGMEVEGIALVHPFFWGKRAERRTMSAFRAEVFDVLWPFVCPESDGLDDPRVNPLADGAPSLAGLGCRRLLVSVAERDLFREKGVAYLNTLRGTGWGREAELFETKGKDHVFHVFRRPDEKTAELMRRLVEFFKDKNRQPERDGCSLL</sequence>
<dbReference type="InterPro" id="IPR013094">
    <property type="entry name" value="AB_hydrolase_3"/>
</dbReference>
<evidence type="ECO:0000313" key="6">
    <source>
        <dbReference type="Proteomes" id="UP000636800"/>
    </source>
</evidence>
<evidence type="ECO:0000256" key="2">
    <source>
        <dbReference type="ARBA" id="ARBA00022801"/>
    </source>
</evidence>
<dbReference type="Gene3D" id="3.40.50.1820">
    <property type="entry name" value="alpha/beta hydrolase"/>
    <property type="match status" value="1"/>
</dbReference>
<dbReference type="SUPFAM" id="SSF53474">
    <property type="entry name" value="alpha/beta-Hydrolases"/>
    <property type="match status" value="1"/>
</dbReference>
<dbReference type="Pfam" id="PF07859">
    <property type="entry name" value="Abhydrolase_3"/>
    <property type="match status" value="1"/>
</dbReference>
<comment type="similarity">
    <text evidence="1">Belongs to the 'GDXG' lipolytic enzyme family.</text>
</comment>
<organism evidence="5 6">
    <name type="scientific">Vanilla planifolia</name>
    <name type="common">Vanilla</name>
    <dbReference type="NCBI Taxonomy" id="51239"/>
    <lineage>
        <taxon>Eukaryota</taxon>
        <taxon>Viridiplantae</taxon>
        <taxon>Streptophyta</taxon>
        <taxon>Embryophyta</taxon>
        <taxon>Tracheophyta</taxon>
        <taxon>Spermatophyta</taxon>
        <taxon>Magnoliopsida</taxon>
        <taxon>Liliopsida</taxon>
        <taxon>Asparagales</taxon>
        <taxon>Orchidaceae</taxon>
        <taxon>Vanilloideae</taxon>
        <taxon>Vanilleae</taxon>
        <taxon>Vanilla</taxon>
    </lineage>
</organism>
<name>A0A835V4N5_VANPL</name>
<dbReference type="PANTHER" id="PTHR23024:SF589">
    <property type="entry name" value="CARBOXYLESTERASE 17-RELATED"/>
    <property type="match status" value="1"/>
</dbReference>
<evidence type="ECO:0000256" key="1">
    <source>
        <dbReference type="ARBA" id="ARBA00010515"/>
    </source>
</evidence>
<dbReference type="PROSITE" id="PS01173">
    <property type="entry name" value="LIPASE_GDXG_HIS"/>
    <property type="match status" value="1"/>
</dbReference>
<dbReference type="PROSITE" id="PS01174">
    <property type="entry name" value="LIPASE_GDXG_SER"/>
    <property type="match status" value="1"/>
</dbReference>
<feature type="active site" evidence="3">
    <location>
        <position position="179"/>
    </location>
</feature>
<dbReference type="InterPro" id="IPR002168">
    <property type="entry name" value="Lipase_GDXG_HIS_AS"/>
</dbReference>
<dbReference type="InterPro" id="IPR029058">
    <property type="entry name" value="AB_hydrolase_fold"/>
</dbReference>
<feature type="domain" description="Alpha/beta hydrolase fold-3" evidence="4">
    <location>
        <begin position="93"/>
        <end position="307"/>
    </location>
</feature>
<gene>
    <name evidence="5" type="ORF">HPP92_009381</name>
</gene>
<evidence type="ECO:0000313" key="5">
    <source>
        <dbReference type="EMBL" id="KAG0485302.1"/>
    </source>
</evidence>
<dbReference type="OrthoDB" id="416096at2759"/>
<evidence type="ECO:0000256" key="3">
    <source>
        <dbReference type="PROSITE-ProRule" id="PRU10038"/>
    </source>
</evidence>
<dbReference type="InterPro" id="IPR033140">
    <property type="entry name" value="Lipase_GDXG_put_SER_AS"/>
</dbReference>
<accession>A0A835V4N5</accession>
<dbReference type="EMBL" id="JADCNL010000004">
    <property type="protein sequence ID" value="KAG0485302.1"/>
    <property type="molecule type" value="Genomic_DNA"/>
</dbReference>
<reference evidence="5 6" key="1">
    <citation type="journal article" date="2020" name="Nat. Food">
        <title>A phased Vanilla planifolia genome enables genetic improvement of flavour and production.</title>
        <authorList>
            <person name="Hasing T."/>
            <person name="Tang H."/>
            <person name="Brym M."/>
            <person name="Khazi F."/>
            <person name="Huang T."/>
            <person name="Chambers A.H."/>
        </authorList>
    </citation>
    <scope>NUCLEOTIDE SEQUENCE [LARGE SCALE GENOMIC DNA]</scope>
    <source>
        <tissue evidence="5">Leaf</tissue>
    </source>
</reference>
<dbReference type="GO" id="GO:0016787">
    <property type="term" value="F:hydrolase activity"/>
    <property type="evidence" value="ECO:0007669"/>
    <property type="project" value="UniProtKB-KW"/>
</dbReference>
<keyword evidence="2" id="KW-0378">Hydrolase</keyword>
<protein>
    <recommendedName>
        <fullName evidence="4">Alpha/beta hydrolase fold-3 domain-containing protein</fullName>
    </recommendedName>
</protein>
<comment type="caution">
    <text evidence="5">The sequence shown here is derived from an EMBL/GenBank/DDBJ whole genome shotgun (WGS) entry which is preliminary data.</text>
</comment>
<evidence type="ECO:0000259" key="4">
    <source>
        <dbReference type="Pfam" id="PF07859"/>
    </source>
</evidence>
<dbReference type="Proteomes" id="UP000636800">
    <property type="component" value="Unassembled WGS sequence"/>
</dbReference>
<keyword evidence="6" id="KW-1185">Reference proteome</keyword>
<dbReference type="InterPro" id="IPR050466">
    <property type="entry name" value="Carboxylest/Gibb_receptor"/>
</dbReference>
<dbReference type="AlphaFoldDB" id="A0A835V4N5"/>
<dbReference type="PANTHER" id="PTHR23024">
    <property type="entry name" value="ARYLACETAMIDE DEACETYLASE"/>
    <property type="match status" value="1"/>
</dbReference>
<proteinExistence type="inferred from homology"/>